<sequence length="115" mass="13186">MQSPLYKPTMNMNKVSLLLLILGVHATLSEKAYDAMRDQSLHLQDGIGWFRGYSFNNRSSKDMENPCERWKFSIRRDGRPQVMVIGCGPVRLSARYTPEVEQKQGNAFRKCCSAK</sequence>
<protein>
    <recommendedName>
        <fullName evidence="3">Secreted protein</fullName>
    </recommendedName>
</protein>
<evidence type="ECO:0008006" key="3">
    <source>
        <dbReference type="Google" id="ProtNLM"/>
    </source>
</evidence>
<accession>A0A023FFY7</accession>
<proteinExistence type="evidence at transcript level"/>
<keyword evidence="1" id="KW-0732">Signal</keyword>
<organism evidence="2">
    <name type="scientific">Amblyomma cajennense</name>
    <name type="common">Cayenne tick</name>
    <name type="synonym">Acarus cajennensis</name>
    <dbReference type="NCBI Taxonomy" id="34607"/>
    <lineage>
        <taxon>Eukaryota</taxon>
        <taxon>Metazoa</taxon>
        <taxon>Ecdysozoa</taxon>
        <taxon>Arthropoda</taxon>
        <taxon>Chelicerata</taxon>
        <taxon>Arachnida</taxon>
        <taxon>Acari</taxon>
        <taxon>Parasitiformes</taxon>
        <taxon>Ixodida</taxon>
        <taxon>Ixodoidea</taxon>
        <taxon>Ixodidae</taxon>
        <taxon>Amblyomminae</taxon>
        <taxon>Amblyomma</taxon>
    </lineage>
</organism>
<evidence type="ECO:0000313" key="2">
    <source>
        <dbReference type="EMBL" id="JAC19623.1"/>
    </source>
</evidence>
<feature type="chain" id="PRO_5001519828" description="Secreted protein" evidence="1">
    <location>
        <begin position="30"/>
        <end position="115"/>
    </location>
</feature>
<reference evidence="2" key="1">
    <citation type="submission" date="2014-03" db="EMBL/GenBank/DDBJ databases">
        <title>The sialotranscriptome of Amblyomma triste, Amblyomma parvum and Amblyomma cajennense ticks, uncovered by 454-based RNA-seq.</title>
        <authorList>
            <person name="Garcia G.R."/>
            <person name="Gardinassi L.G."/>
            <person name="Ribeiro J.M."/>
            <person name="Anatriello E."/>
            <person name="Ferreira B.R."/>
            <person name="Moreira H.N."/>
            <person name="Mafra C."/>
            <person name="Olegario M.M."/>
            <person name="Szabo P.J."/>
            <person name="Miranda-Santos I.K."/>
            <person name="Maruyama S.R."/>
        </authorList>
    </citation>
    <scope>NUCLEOTIDE SEQUENCE</scope>
    <source>
        <strain evidence="2">Uberlandia</strain>
        <tissue evidence="2">Salivary glands</tissue>
    </source>
</reference>
<dbReference type="EMBL" id="GBBK01004859">
    <property type="protein sequence ID" value="JAC19623.1"/>
    <property type="molecule type" value="mRNA"/>
</dbReference>
<feature type="signal peptide" evidence="1">
    <location>
        <begin position="1"/>
        <end position="29"/>
    </location>
</feature>
<evidence type="ECO:0000256" key="1">
    <source>
        <dbReference type="SAM" id="SignalP"/>
    </source>
</evidence>
<dbReference type="AlphaFoldDB" id="A0A023FFY7"/>
<name>A0A023FFY7_AMBCJ</name>